<dbReference type="RefSeq" id="WP_177190548.1">
    <property type="nucleotide sequence ID" value="NZ_CBDDGO010000004.1"/>
</dbReference>
<dbReference type="EMBL" id="FOGU01000020">
    <property type="protein sequence ID" value="SES42402.1"/>
    <property type="molecule type" value="Genomic_DNA"/>
</dbReference>
<dbReference type="AlphaFoldDB" id="A0A1H9X8F0"/>
<feature type="domain" description="Metanogen output" evidence="2">
    <location>
        <begin position="23"/>
        <end position="150"/>
    </location>
</feature>
<dbReference type="STRING" id="641238.SAMN04490244_12035"/>
<evidence type="ECO:0000259" key="2">
    <source>
        <dbReference type="Pfam" id="PF18546"/>
    </source>
</evidence>
<reference evidence="3 4" key="1">
    <citation type="submission" date="2016-10" db="EMBL/GenBank/DDBJ databases">
        <authorList>
            <person name="de Groot N.N."/>
        </authorList>
    </citation>
    <scope>NUCLEOTIDE SEQUENCE [LARGE SCALE GENOMIC DNA]</scope>
    <source>
        <strain evidence="3 4">DSM 23042</strain>
    </source>
</reference>
<proteinExistence type="predicted"/>
<keyword evidence="4" id="KW-1185">Reference proteome</keyword>
<protein>
    <recommendedName>
        <fullName evidence="2">Metanogen output domain-containing protein</fullName>
    </recommendedName>
</protein>
<dbReference type="Pfam" id="PF18546">
    <property type="entry name" value="MetOD1"/>
    <property type="match status" value="1"/>
</dbReference>
<dbReference type="Proteomes" id="UP000198885">
    <property type="component" value="Unassembled WGS sequence"/>
</dbReference>
<dbReference type="InterPro" id="IPR041359">
    <property type="entry name" value="MetOD1"/>
</dbReference>
<evidence type="ECO:0000313" key="3">
    <source>
        <dbReference type="EMBL" id="SES42402.1"/>
    </source>
</evidence>
<gene>
    <name evidence="3" type="ORF">SAMN04490244_12035</name>
</gene>
<sequence>MLAPDDIDFRSFSDRETFTLDLLTTLADILETAIGRDDAEGFIDLVANRLGRDFSAGLDALPADPQAVADTLIALKRRIDGDFRVERAEPREIILTNTRCPFGDRVKGRPSLCAMTSGVFGRVAADKLGFARVRLEQTIASGHPCCRVVIRPDSALAETAPGPEEKDYFAQTGTRDAD</sequence>
<feature type="region of interest" description="Disordered" evidence="1">
    <location>
        <begin position="157"/>
        <end position="178"/>
    </location>
</feature>
<accession>A0A1H9X8F0</accession>
<name>A0A1H9X8F0_9RHOB</name>
<evidence type="ECO:0000256" key="1">
    <source>
        <dbReference type="SAM" id="MobiDB-lite"/>
    </source>
</evidence>
<organism evidence="3 4">
    <name type="scientific">Tranquillimonas rosea</name>
    <dbReference type="NCBI Taxonomy" id="641238"/>
    <lineage>
        <taxon>Bacteria</taxon>
        <taxon>Pseudomonadati</taxon>
        <taxon>Pseudomonadota</taxon>
        <taxon>Alphaproteobacteria</taxon>
        <taxon>Rhodobacterales</taxon>
        <taxon>Roseobacteraceae</taxon>
        <taxon>Tranquillimonas</taxon>
    </lineage>
</organism>
<evidence type="ECO:0000313" key="4">
    <source>
        <dbReference type="Proteomes" id="UP000198885"/>
    </source>
</evidence>